<dbReference type="Gene3D" id="1.20.890.10">
    <property type="entry name" value="cAMP-dependent protein kinase regulatory subunit, dimerization-anchoring domain"/>
    <property type="match status" value="1"/>
</dbReference>
<feature type="compositionally biased region" description="Basic and acidic residues" evidence="1">
    <location>
        <begin position="179"/>
        <end position="190"/>
    </location>
</feature>
<organism evidence="3 4">
    <name type="scientific">Batillaria attramentaria</name>
    <dbReference type="NCBI Taxonomy" id="370345"/>
    <lineage>
        <taxon>Eukaryota</taxon>
        <taxon>Metazoa</taxon>
        <taxon>Spiralia</taxon>
        <taxon>Lophotrochozoa</taxon>
        <taxon>Mollusca</taxon>
        <taxon>Gastropoda</taxon>
        <taxon>Caenogastropoda</taxon>
        <taxon>Sorbeoconcha</taxon>
        <taxon>Cerithioidea</taxon>
        <taxon>Batillariidae</taxon>
        <taxon>Batillaria</taxon>
    </lineage>
</organism>
<proteinExistence type="predicted"/>
<dbReference type="SUPFAM" id="SSF47391">
    <property type="entry name" value="Dimerization-anchoring domain of cAMP-dependent PK regulatory subunit"/>
    <property type="match status" value="1"/>
</dbReference>
<dbReference type="CDD" id="cd12097">
    <property type="entry name" value="DD_RI_PKA"/>
    <property type="match status" value="1"/>
</dbReference>
<feature type="non-terminal residue" evidence="3">
    <location>
        <position position="478"/>
    </location>
</feature>
<evidence type="ECO:0000313" key="4">
    <source>
        <dbReference type="Proteomes" id="UP001519460"/>
    </source>
</evidence>
<comment type="caution">
    <text evidence="3">The sequence shown here is derived from an EMBL/GenBank/DDBJ whole genome shotgun (WGS) entry which is preliminary data.</text>
</comment>
<dbReference type="InterPro" id="IPR003117">
    <property type="entry name" value="cAMP_dep_PK_reg_su_I/II_a/b"/>
</dbReference>
<gene>
    <name evidence="3" type="ORF">BaRGS_00007833</name>
</gene>
<feature type="compositionally biased region" description="Basic and acidic residues" evidence="1">
    <location>
        <begin position="163"/>
        <end position="172"/>
    </location>
</feature>
<sequence>MAANADEEQSLKECEAYVQKHNIQHLLKDCIVQLCVNKPENPLTFLKEYFERLEKFVAGFGSESINNTENMGNKLRRLRDVVTEVVSPAGGGGEVTAEGSYRPIDTNPAKDGSTVDRTEPPASEPPPPPPPDTSQTSSPPPQEQEKTSAPPEDKPQKQTAQEEAPKGRRETLRLGGEGITKDKRMDEAKRHGARLSSDSVLFDSEAVARVQNGALNPIVFSQHDDLHLANGARRTFPSRREGSKSGRFPAYHYLVKRRGVVRITQMFQLSAVIRYFVEALVRGSENHALPLGAALSWHCFGSAFTSTVTNAGRKRAKAPYSRSQLINPSDSQFRVTGVREERVEGMLADVGNNADFAGEEDFTTKLTLALSGGTLCMEAGDFGLVGINGKYRWQFSYDYRGNTHTSVSELFAPKSIEQGNAGSRCVNLHNVTFHGVCTGLALLFVLVAIRYPSPLPSPSAVSGGRIFIFPSEKRIGWT</sequence>
<reference evidence="3 4" key="1">
    <citation type="journal article" date="2023" name="Sci. Data">
        <title>Genome assembly of the Korean intertidal mud-creeper Batillaria attramentaria.</title>
        <authorList>
            <person name="Patra A.K."/>
            <person name="Ho P.T."/>
            <person name="Jun S."/>
            <person name="Lee S.J."/>
            <person name="Kim Y."/>
            <person name="Won Y.J."/>
        </authorList>
    </citation>
    <scope>NUCLEOTIDE SEQUENCE [LARGE SCALE GENOMIC DNA]</scope>
    <source>
        <strain evidence="3">Wonlab-2016</strain>
    </source>
</reference>
<feature type="domain" description="RIIa" evidence="2">
    <location>
        <begin position="21"/>
        <end position="58"/>
    </location>
</feature>
<name>A0ABD0LP25_9CAEN</name>
<accession>A0ABD0LP25</accession>
<dbReference type="EMBL" id="JACVVK020000034">
    <property type="protein sequence ID" value="KAK7500953.1"/>
    <property type="molecule type" value="Genomic_DNA"/>
</dbReference>
<dbReference type="Pfam" id="PF02197">
    <property type="entry name" value="RIIa"/>
    <property type="match status" value="1"/>
</dbReference>
<dbReference type="Proteomes" id="UP001519460">
    <property type="component" value="Unassembled WGS sequence"/>
</dbReference>
<feature type="compositionally biased region" description="Basic and acidic residues" evidence="1">
    <location>
        <begin position="143"/>
        <end position="156"/>
    </location>
</feature>
<evidence type="ECO:0000259" key="2">
    <source>
        <dbReference type="SMART" id="SM00394"/>
    </source>
</evidence>
<dbReference type="AlphaFoldDB" id="A0ABD0LP25"/>
<feature type="compositionally biased region" description="Pro residues" evidence="1">
    <location>
        <begin position="122"/>
        <end position="142"/>
    </location>
</feature>
<feature type="region of interest" description="Disordered" evidence="1">
    <location>
        <begin position="87"/>
        <end position="194"/>
    </location>
</feature>
<evidence type="ECO:0000313" key="3">
    <source>
        <dbReference type="EMBL" id="KAK7500953.1"/>
    </source>
</evidence>
<protein>
    <recommendedName>
        <fullName evidence="2">RIIa domain-containing protein</fullName>
    </recommendedName>
</protein>
<keyword evidence="4" id="KW-1185">Reference proteome</keyword>
<evidence type="ECO:0000256" key="1">
    <source>
        <dbReference type="SAM" id="MobiDB-lite"/>
    </source>
</evidence>
<dbReference type="SMART" id="SM00394">
    <property type="entry name" value="RIIa"/>
    <property type="match status" value="1"/>
</dbReference>